<comment type="caution">
    <text evidence="2">The sequence shown here is derived from an EMBL/GenBank/DDBJ whole genome shotgun (WGS) entry which is preliminary data.</text>
</comment>
<reference evidence="2 3" key="1">
    <citation type="submission" date="2024-09" db="EMBL/GenBank/DDBJ databases">
        <authorList>
            <person name="Sun Q."/>
            <person name="Mori K."/>
        </authorList>
    </citation>
    <scope>NUCLEOTIDE SEQUENCE [LARGE SCALE GENOMIC DNA]</scope>
    <source>
        <strain evidence="2 3">CCM 7765</strain>
    </source>
</reference>
<name>A0ABV6HHG5_9SPHI</name>
<evidence type="ECO:0000313" key="3">
    <source>
        <dbReference type="Proteomes" id="UP001589774"/>
    </source>
</evidence>
<feature type="region of interest" description="Disordered" evidence="1">
    <location>
        <begin position="1"/>
        <end position="32"/>
    </location>
</feature>
<gene>
    <name evidence="2" type="ORF">ACFFI0_06900</name>
</gene>
<dbReference type="Proteomes" id="UP001589774">
    <property type="component" value="Unassembled WGS sequence"/>
</dbReference>
<organism evidence="2 3">
    <name type="scientific">Olivibacter oleidegradans</name>
    <dbReference type="NCBI Taxonomy" id="760123"/>
    <lineage>
        <taxon>Bacteria</taxon>
        <taxon>Pseudomonadati</taxon>
        <taxon>Bacteroidota</taxon>
        <taxon>Sphingobacteriia</taxon>
        <taxon>Sphingobacteriales</taxon>
        <taxon>Sphingobacteriaceae</taxon>
        <taxon>Olivibacter</taxon>
    </lineage>
</organism>
<protein>
    <submittedName>
        <fullName evidence="2">Uncharacterized protein</fullName>
    </submittedName>
</protein>
<sequence>MNSKSNAPALLRQGPRLPLSERGRSGSNSKKREIIIEVSRQSPFMPVYDDFEINDGYLTLFAK</sequence>
<feature type="compositionally biased region" description="Basic and acidic residues" evidence="1">
    <location>
        <begin position="19"/>
        <end position="32"/>
    </location>
</feature>
<evidence type="ECO:0000313" key="2">
    <source>
        <dbReference type="EMBL" id="MFC0318029.1"/>
    </source>
</evidence>
<proteinExistence type="predicted"/>
<dbReference type="RefSeq" id="WP_013665222.1">
    <property type="nucleotide sequence ID" value="NZ_JBHLWO010000001.1"/>
</dbReference>
<accession>A0ABV6HHG5</accession>
<evidence type="ECO:0000256" key="1">
    <source>
        <dbReference type="SAM" id="MobiDB-lite"/>
    </source>
</evidence>
<dbReference type="EMBL" id="JBHLWO010000001">
    <property type="protein sequence ID" value="MFC0318029.1"/>
    <property type="molecule type" value="Genomic_DNA"/>
</dbReference>
<keyword evidence="3" id="KW-1185">Reference proteome</keyword>